<sequence length="146" mass="15718">MPTTELLIIATTLAILAAGATILIRNRNTRGRTTPAPSRVQLTRDQLDTQLHTLIQQNKMIHAIKLLREQTGMGPREAKDAVDGLAAGRPISHPAYTALTGTPAQPDLATRARHLKEAGHTEQAVLLVRAETGMNEEDAATFVGTL</sequence>
<feature type="transmembrane region" description="Helical" evidence="1">
    <location>
        <begin position="6"/>
        <end position="24"/>
    </location>
</feature>
<dbReference type="InterPro" id="IPR014719">
    <property type="entry name" value="Ribosomal_bL12_C/ClpS-like"/>
</dbReference>
<evidence type="ECO:0000313" key="3">
    <source>
        <dbReference type="Proteomes" id="UP001212498"/>
    </source>
</evidence>
<keyword evidence="1" id="KW-0472">Membrane</keyword>
<gene>
    <name evidence="2" type="ORF">OUY24_21500</name>
</gene>
<dbReference type="EMBL" id="JAPNUD010000061">
    <property type="protein sequence ID" value="MDA0643210.1"/>
    <property type="molecule type" value="Genomic_DNA"/>
</dbReference>
<keyword evidence="2" id="KW-0689">Ribosomal protein</keyword>
<keyword evidence="3" id="KW-1185">Reference proteome</keyword>
<dbReference type="Gene3D" id="3.30.1390.10">
    <property type="match status" value="1"/>
</dbReference>
<comment type="caution">
    <text evidence="2">The sequence shown here is derived from an EMBL/GenBank/DDBJ whole genome shotgun (WGS) entry which is preliminary data.</text>
</comment>
<keyword evidence="2" id="KW-0687">Ribonucleoprotein</keyword>
<dbReference type="Proteomes" id="UP001212498">
    <property type="component" value="Unassembled WGS sequence"/>
</dbReference>
<evidence type="ECO:0000313" key="2">
    <source>
        <dbReference type="EMBL" id="MDA0643210.1"/>
    </source>
</evidence>
<accession>A0ABT4T1E9</accession>
<proteinExistence type="predicted"/>
<protein>
    <submittedName>
        <fullName evidence="2">50S ribosomal protein L7/L12</fullName>
    </submittedName>
</protein>
<keyword evidence="1" id="KW-1133">Transmembrane helix</keyword>
<name>A0ABT4T1E9_9ACTN</name>
<dbReference type="GO" id="GO:0005840">
    <property type="term" value="C:ribosome"/>
    <property type="evidence" value="ECO:0007669"/>
    <property type="project" value="UniProtKB-KW"/>
</dbReference>
<evidence type="ECO:0000256" key="1">
    <source>
        <dbReference type="SAM" id="Phobius"/>
    </source>
</evidence>
<reference evidence="2 3" key="1">
    <citation type="submission" date="2022-11" db="EMBL/GenBank/DDBJ databases">
        <title>Nonomuraea corallina sp. nov., a new species of the genus Nonomuraea isolated from sea side sediment in Thai sea.</title>
        <authorList>
            <person name="Ngamcharungchit C."/>
            <person name="Matsumoto A."/>
            <person name="Suriyachadkun C."/>
            <person name="Panbangred W."/>
            <person name="Inahashi Y."/>
            <person name="Intra B."/>
        </authorList>
    </citation>
    <scope>NUCLEOTIDE SEQUENCE [LARGE SCALE GENOMIC DNA]</scope>
    <source>
        <strain evidence="2 3">DSM 43553</strain>
    </source>
</reference>
<keyword evidence="1" id="KW-0812">Transmembrane</keyword>
<organism evidence="2 3">
    <name type="scientific">Nonomuraea ferruginea</name>
    <dbReference type="NCBI Taxonomy" id="46174"/>
    <lineage>
        <taxon>Bacteria</taxon>
        <taxon>Bacillati</taxon>
        <taxon>Actinomycetota</taxon>
        <taxon>Actinomycetes</taxon>
        <taxon>Streptosporangiales</taxon>
        <taxon>Streptosporangiaceae</taxon>
        <taxon>Nonomuraea</taxon>
    </lineage>
</organism>
<dbReference type="RefSeq" id="WP_271277552.1">
    <property type="nucleotide sequence ID" value="NZ_BAABFD010000020.1"/>
</dbReference>